<dbReference type="Proteomes" id="UP000245362">
    <property type="component" value="Unassembled WGS sequence"/>
</dbReference>
<dbReference type="EMBL" id="QFWT01000001">
    <property type="protein sequence ID" value="PWI34816.1"/>
    <property type="molecule type" value="Genomic_DNA"/>
</dbReference>
<comment type="caution">
    <text evidence="2">The sequence shown here is derived from an EMBL/GenBank/DDBJ whole genome shotgun (WGS) entry which is preliminary data.</text>
</comment>
<evidence type="ECO:0000313" key="3">
    <source>
        <dbReference type="Proteomes" id="UP000245362"/>
    </source>
</evidence>
<accession>A0A2U3BDE2</accession>
<evidence type="ECO:0000256" key="1">
    <source>
        <dbReference type="SAM" id="Phobius"/>
    </source>
</evidence>
<keyword evidence="1" id="KW-0812">Transmembrane</keyword>
<feature type="transmembrane region" description="Helical" evidence="1">
    <location>
        <begin position="38"/>
        <end position="57"/>
    </location>
</feature>
<reference evidence="2 3" key="1">
    <citation type="submission" date="2018-05" db="EMBL/GenBank/DDBJ databases">
        <title>Vibrio limimaris sp. nov., isolated from marine sediment.</title>
        <authorList>
            <person name="Li C.-M."/>
        </authorList>
    </citation>
    <scope>NUCLEOTIDE SEQUENCE [LARGE SCALE GENOMIC DNA]</scope>
    <source>
        <strain evidence="2 3">E4404</strain>
    </source>
</reference>
<proteinExistence type="predicted"/>
<evidence type="ECO:0000313" key="2">
    <source>
        <dbReference type="EMBL" id="PWI34816.1"/>
    </source>
</evidence>
<keyword evidence="1" id="KW-0472">Membrane</keyword>
<keyword evidence="3" id="KW-1185">Reference proteome</keyword>
<dbReference type="AlphaFoldDB" id="A0A2U3BDE2"/>
<gene>
    <name evidence="2" type="ORF">DI392_00595</name>
</gene>
<keyword evidence="1" id="KW-1133">Transmembrane helix</keyword>
<name>A0A2U3BDE2_9VIBR</name>
<sequence>MEMVEKTMKKMRHNPVHLYVLSLKSEKSPYLLIKIERFFYFLGGDHFILLISIWFVIKVRIIY</sequence>
<organism evidence="2 3">
    <name type="scientific">Vibrio albus</name>
    <dbReference type="NCBI Taxonomy" id="2200953"/>
    <lineage>
        <taxon>Bacteria</taxon>
        <taxon>Pseudomonadati</taxon>
        <taxon>Pseudomonadota</taxon>
        <taxon>Gammaproteobacteria</taxon>
        <taxon>Vibrionales</taxon>
        <taxon>Vibrionaceae</taxon>
        <taxon>Vibrio</taxon>
    </lineage>
</organism>
<protein>
    <submittedName>
        <fullName evidence="2">Uncharacterized protein</fullName>
    </submittedName>
</protein>